<organism evidence="6 7">
    <name type="scientific">Eleusine coracana subsp. coracana</name>
    <dbReference type="NCBI Taxonomy" id="191504"/>
    <lineage>
        <taxon>Eukaryota</taxon>
        <taxon>Viridiplantae</taxon>
        <taxon>Streptophyta</taxon>
        <taxon>Embryophyta</taxon>
        <taxon>Tracheophyta</taxon>
        <taxon>Spermatophyta</taxon>
        <taxon>Magnoliopsida</taxon>
        <taxon>Liliopsida</taxon>
        <taxon>Poales</taxon>
        <taxon>Poaceae</taxon>
        <taxon>PACMAD clade</taxon>
        <taxon>Chloridoideae</taxon>
        <taxon>Cynodonteae</taxon>
        <taxon>Eleusininae</taxon>
        <taxon>Eleusine</taxon>
    </lineage>
</organism>
<dbReference type="PANTHER" id="PTHR10209">
    <property type="entry name" value="OXIDOREDUCTASE, 2OG-FE II OXYGENASE FAMILY PROTEIN"/>
    <property type="match status" value="1"/>
</dbReference>
<dbReference type="Proteomes" id="UP001054889">
    <property type="component" value="Unassembled WGS sequence"/>
</dbReference>
<dbReference type="Gene3D" id="2.60.120.330">
    <property type="entry name" value="B-lactam Antibiotic, Isopenicillin N Synthase, Chain"/>
    <property type="match status" value="1"/>
</dbReference>
<feature type="compositionally biased region" description="Low complexity" evidence="4">
    <location>
        <begin position="48"/>
        <end position="62"/>
    </location>
</feature>
<dbReference type="PANTHER" id="PTHR10209:SF428">
    <property type="entry name" value="OS04G0182200 PROTEIN"/>
    <property type="match status" value="1"/>
</dbReference>
<comment type="caution">
    <text evidence="6">The sequence shown here is derived from an EMBL/GenBank/DDBJ whole genome shotgun (WGS) entry which is preliminary data.</text>
</comment>
<protein>
    <recommendedName>
        <fullName evidence="5">Non-haem dioxygenase N-terminal domain-containing protein</fullName>
    </recommendedName>
</protein>
<dbReference type="InterPro" id="IPR027443">
    <property type="entry name" value="IPNS-like_sf"/>
</dbReference>
<keyword evidence="3" id="KW-0408">Iron</keyword>
<dbReference type="EMBL" id="BQKI01000021">
    <property type="protein sequence ID" value="GJN12142.1"/>
    <property type="molecule type" value="Genomic_DNA"/>
</dbReference>
<evidence type="ECO:0000256" key="4">
    <source>
        <dbReference type="SAM" id="MobiDB-lite"/>
    </source>
</evidence>
<sequence length="189" mass="19909">MSTTRGTAAYDRAAELHALDATLAGVRGLVASGATHVPRIFHLPDPPQETTTTTPPPARQETTVPVIDLGGADHAAVVDAVRRAASEWGFFQVTGHGVPLDAMAAAIAAARAFHDATAGRAANKGGSTRREGGQVTKCTSTVPSRPSRLARPRYRPHGPNPPESHTPRSGWHGAPHLFSEPYQLLVLLI</sequence>
<gene>
    <name evidence="6" type="primary">ga30396</name>
    <name evidence="6" type="ORF">PR202_ga30396</name>
</gene>
<keyword evidence="1" id="KW-0479">Metal-binding</keyword>
<reference evidence="6" key="2">
    <citation type="submission" date="2021-12" db="EMBL/GenBank/DDBJ databases">
        <title>Resequencing data analysis of finger millet.</title>
        <authorList>
            <person name="Hatakeyama M."/>
            <person name="Aluri S."/>
            <person name="Balachadran M.T."/>
            <person name="Sivarajan S.R."/>
            <person name="Poveda L."/>
            <person name="Shimizu-Inatsugi R."/>
            <person name="Schlapbach R."/>
            <person name="Sreeman S.M."/>
            <person name="Shimizu K.K."/>
        </authorList>
    </citation>
    <scope>NUCLEOTIDE SEQUENCE</scope>
</reference>
<dbReference type="GO" id="GO:0016491">
    <property type="term" value="F:oxidoreductase activity"/>
    <property type="evidence" value="ECO:0007669"/>
    <property type="project" value="UniProtKB-KW"/>
</dbReference>
<dbReference type="AlphaFoldDB" id="A0AAV5DPA5"/>
<dbReference type="Pfam" id="PF14226">
    <property type="entry name" value="DIOX_N"/>
    <property type="match status" value="1"/>
</dbReference>
<name>A0AAV5DPA5_ELECO</name>
<evidence type="ECO:0000259" key="5">
    <source>
        <dbReference type="Pfam" id="PF14226"/>
    </source>
</evidence>
<evidence type="ECO:0000313" key="7">
    <source>
        <dbReference type="Proteomes" id="UP001054889"/>
    </source>
</evidence>
<feature type="region of interest" description="Disordered" evidence="4">
    <location>
        <begin position="40"/>
        <end position="62"/>
    </location>
</feature>
<dbReference type="InterPro" id="IPR026992">
    <property type="entry name" value="DIOX_N"/>
</dbReference>
<proteinExistence type="predicted"/>
<evidence type="ECO:0000313" key="6">
    <source>
        <dbReference type="EMBL" id="GJN12142.1"/>
    </source>
</evidence>
<feature type="region of interest" description="Disordered" evidence="4">
    <location>
        <begin position="120"/>
        <end position="173"/>
    </location>
</feature>
<dbReference type="SUPFAM" id="SSF51197">
    <property type="entry name" value="Clavaminate synthase-like"/>
    <property type="match status" value="1"/>
</dbReference>
<dbReference type="GO" id="GO:0046872">
    <property type="term" value="F:metal ion binding"/>
    <property type="evidence" value="ECO:0007669"/>
    <property type="project" value="UniProtKB-KW"/>
</dbReference>
<accession>A0AAV5DPA5</accession>
<keyword evidence="2" id="KW-0560">Oxidoreductase</keyword>
<feature type="domain" description="Non-haem dioxygenase N-terminal" evidence="5">
    <location>
        <begin position="64"/>
        <end position="115"/>
    </location>
</feature>
<reference evidence="6" key="1">
    <citation type="journal article" date="2018" name="DNA Res.">
        <title>Multiple hybrid de novo genome assembly of finger millet, an orphan allotetraploid crop.</title>
        <authorList>
            <person name="Hatakeyama M."/>
            <person name="Aluri S."/>
            <person name="Balachadran M.T."/>
            <person name="Sivarajan S.R."/>
            <person name="Patrignani A."/>
            <person name="Gruter S."/>
            <person name="Poveda L."/>
            <person name="Shimizu-Inatsugi R."/>
            <person name="Baeten J."/>
            <person name="Francoijs K.J."/>
            <person name="Nataraja K.N."/>
            <person name="Reddy Y.A.N."/>
            <person name="Phadnis S."/>
            <person name="Ravikumar R.L."/>
            <person name="Schlapbach R."/>
            <person name="Sreeman S.M."/>
            <person name="Shimizu K.K."/>
        </authorList>
    </citation>
    <scope>NUCLEOTIDE SEQUENCE</scope>
</reference>
<evidence type="ECO:0000256" key="2">
    <source>
        <dbReference type="ARBA" id="ARBA00023002"/>
    </source>
</evidence>
<evidence type="ECO:0000256" key="3">
    <source>
        <dbReference type="ARBA" id="ARBA00023004"/>
    </source>
</evidence>
<evidence type="ECO:0000256" key="1">
    <source>
        <dbReference type="ARBA" id="ARBA00022723"/>
    </source>
</evidence>
<keyword evidence="7" id="KW-1185">Reference proteome</keyword>